<feature type="domain" description="Disulphide bond isomerase DsbC/G N-terminal" evidence="8">
    <location>
        <begin position="21"/>
        <end position="87"/>
    </location>
</feature>
<dbReference type="InterPro" id="IPR018950">
    <property type="entry name" value="DiS-bond_isomerase_DsbC/G_N"/>
</dbReference>
<dbReference type="STRING" id="406100.SAMN04488052_101121"/>
<sequence>MKVLISALAASLLMLAAVVASADEVTERITERLQSMSPDLEPERVEPTPLEGIYLIVVQGQVAYISGDGRYLIQGDIMDLDAQESLSDALQGELRRDRIEEHGEDNMIVYRPDGETRHTVTVFTDIDCPYCRQMHGRMDEYLDAGIAIRYLQMPRAGVGTASYDKAVSVWCADDRNAAMDAAKAGETPEHRECSNPVEEQFYLAQSLGVNATPTIVSEAGTVHRGMVPPDELLQRLESE</sequence>
<evidence type="ECO:0000256" key="7">
    <source>
        <dbReference type="RuleBase" id="RU364038"/>
    </source>
</evidence>
<feature type="domain" description="Thioredoxin-like fold" evidence="9">
    <location>
        <begin position="114"/>
        <end position="236"/>
    </location>
</feature>
<dbReference type="InterPro" id="IPR033954">
    <property type="entry name" value="DiS-bond_Isoase_DsbC/G"/>
</dbReference>
<evidence type="ECO:0000313" key="10">
    <source>
        <dbReference type="EMBL" id="SEO44735.1"/>
    </source>
</evidence>
<evidence type="ECO:0000256" key="1">
    <source>
        <dbReference type="ARBA" id="ARBA00004418"/>
    </source>
</evidence>
<keyword evidence="4 7" id="KW-0574">Periplasm</keyword>
<accession>A0A1H8PS44</accession>
<dbReference type="Gene3D" id="3.40.30.10">
    <property type="entry name" value="Glutaredoxin"/>
    <property type="match status" value="1"/>
</dbReference>
<organism evidence="10 11">
    <name type="scientific">Aquisalimonas asiatica</name>
    <dbReference type="NCBI Taxonomy" id="406100"/>
    <lineage>
        <taxon>Bacteria</taxon>
        <taxon>Pseudomonadati</taxon>
        <taxon>Pseudomonadota</taxon>
        <taxon>Gammaproteobacteria</taxon>
        <taxon>Chromatiales</taxon>
        <taxon>Ectothiorhodospiraceae</taxon>
        <taxon>Aquisalimonas</taxon>
    </lineage>
</organism>
<dbReference type="Pfam" id="PF13098">
    <property type="entry name" value="Thioredoxin_2"/>
    <property type="match status" value="1"/>
</dbReference>
<dbReference type="SUPFAM" id="SSF54423">
    <property type="entry name" value="DsbC/DsbG N-terminal domain-like"/>
    <property type="match status" value="1"/>
</dbReference>
<feature type="chain" id="PRO_5011332867" description="Thiol:disulfide interchange protein" evidence="7">
    <location>
        <begin position="23"/>
        <end position="239"/>
    </location>
</feature>
<evidence type="ECO:0000256" key="6">
    <source>
        <dbReference type="ARBA" id="ARBA00023284"/>
    </source>
</evidence>
<comment type="subcellular location">
    <subcellularLocation>
        <location evidence="1 7">Periplasm</location>
    </subcellularLocation>
</comment>
<keyword evidence="3 7" id="KW-0732">Signal</keyword>
<dbReference type="PANTHER" id="PTHR35272:SF3">
    <property type="entry name" value="THIOL:DISULFIDE INTERCHANGE PROTEIN DSBC"/>
    <property type="match status" value="1"/>
</dbReference>
<dbReference type="InterPro" id="IPR012336">
    <property type="entry name" value="Thioredoxin-like_fold"/>
</dbReference>
<gene>
    <name evidence="10" type="ORF">SAMN04488052_101121</name>
</gene>
<dbReference type="AlphaFoldDB" id="A0A1H8PS44"/>
<dbReference type="CDD" id="cd03020">
    <property type="entry name" value="DsbA_DsbC_DsbG"/>
    <property type="match status" value="1"/>
</dbReference>
<dbReference type="Pfam" id="PF10411">
    <property type="entry name" value="DsbC_N"/>
    <property type="match status" value="1"/>
</dbReference>
<dbReference type="Gene3D" id="3.10.450.70">
    <property type="entry name" value="Disulphide bond isomerase, DsbC/G, N-terminal"/>
    <property type="match status" value="1"/>
</dbReference>
<dbReference type="RefSeq" id="WP_091639031.1">
    <property type="nucleotide sequence ID" value="NZ_FOEG01000001.1"/>
</dbReference>
<dbReference type="PANTHER" id="PTHR35272">
    <property type="entry name" value="THIOL:DISULFIDE INTERCHANGE PROTEIN DSBC-RELATED"/>
    <property type="match status" value="1"/>
</dbReference>
<evidence type="ECO:0000313" key="11">
    <source>
        <dbReference type="Proteomes" id="UP000199657"/>
    </source>
</evidence>
<feature type="signal peptide" evidence="7">
    <location>
        <begin position="1"/>
        <end position="22"/>
    </location>
</feature>
<name>A0A1H8PS44_9GAMM</name>
<dbReference type="InterPro" id="IPR009094">
    <property type="entry name" value="DiS-bond_isomerase_DsbC/G_N_sf"/>
</dbReference>
<protein>
    <recommendedName>
        <fullName evidence="7">Thiol:disulfide interchange protein</fullName>
    </recommendedName>
</protein>
<dbReference type="InterPro" id="IPR051470">
    <property type="entry name" value="Thiol:disulfide_interchange"/>
</dbReference>
<reference evidence="10 11" key="1">
    <citation type="submission" date="2016-10" db="EMBL/GenBank/DDBJ databases">
        <authorList>
            <person name="de Groot N.N."/>
        </authorList>
    </citation>
    <scope>NUCLEOTIDE SEQUENCE [LARGE SCALE GENOMIC DNA]</scope>
    <source>
        <strain evidence="10 11">CGMCC 1.6291</strain>
    </source>
</reference>
<dbReference type="InterPro" id="IPR036249">
    <property type="entry name" value="Thioredoxin-like_sf"/>
</dbReference>
<keyword evidence="6 7" id="KW-0676">Redox-active center</keyword>
<dbReference type="SUPFAM" id="SSF52833">
    <property type="entry name" value="Thioredoxin-like"/>
    <property type="match status" value="1"/>
</dbReference>
<evidence type="ECO:0000259" key="9">
    <source>
        <dbReference type="Pfam" id="PF13098"/>
    </source>
</evidence>
<comment type="similarity">
    <text evidence="2 7">Belongs to the thioredoxin family. DsbC subfamily.</text>
</comment>
<keyword evidence="11" id="KW-1185">Reference proteome</keyword>
<evidence type="ECO:0000256" key="2">
    <source>
        <dbReference type="ARBA" id="ARBA00009813"/>
    </source>
</evidence>
<evidence type="ECO:0000256" key="4">
    <source>
        <dbReference type="ARBA" id="ARBA00022764"/>
    </source>
</evidence>
<evidence type="ECO:0000256" key="3">
    <source>
        <dbReference type="ARBA" id="ARBA00022729"/>
    </source>
</evidence>
<proteinExistence type="inferred from homology"/>
<evidence type="ECO:0000256" key="5">
    <source>
        <dbReference type="ARBA" id="ARBA00023157"/>
    </source>
</evidence>
<comment type="function">
    <text evidence="7">Required for disulfide bond formation in some periplasmic proteins. Acts by transferring its disulfide bond to other proteins and is reduced in the process.</text>
</comment>
<dbReference type="EMBL" id="FOEG01000001">
    <property type="protein sequence ID" value="SEO44735.1"/>
    <property type="molecule type" value="Genomic_DNA"/>
</dbReference>
<dbReference type="GO" id="GO:0042597">
    <property type="term" value="C:periplasmic space"/>
    <property type="evidence" value="ECO:0007669"/>
    <property type="project" value="UniProtKB-SubCell"/>
</dbReference>
<evidence type="ECO:0000259" key="8">
    <source>
        <dbReference type="Pfam" id="PF10411"/>
    </source>
</evidence>
<dbReference type="OrthoDB" id="12976at2"/>
<keyword evidence="5" id="KW-1015">Disulfide bond</keyword>
<dbReference type="Proteomes" id="UP000199657">
    <property type="component" value="Unassembled WGS sequence"/>
</dbReference>